<dbReference type="AlphaFoldDB" id="A0A4S4BJ37"/>
<dbReference type="GO" id="GO:0005886">
    <property type="term" value="C:plasma membrane"/>
    <property type="evidence" value="ECO:0007669"/>
    <property type="project" value="UniProtKB-SubCell"/>
</dbReference>
<dbReference type="PANTHER" id="PTHR30193:SF37">
    <property type="entry name" value="INNER MEMBRANE ABC TRANSPORTER PERMEASE PROTEIN YCJO"/>
    <property type="match status" value="1"/>
</dbReference>
<dbReference type="Proteomes" id="UP000310334">
    <property type="component" value="Unassembled WGS sequence"/>
</dbReference>
<keyword evidence="3" id="KW-1003">Cell membrane</keyword>
<keyword evidence="2 7" id="KW-0813">Transport</keyword>
<name>A0A4S4BJ37_9BACI</name>
<dbReference type="SUPFAM" id="SSF161098">
    <property type="entry name" value="MetI-like"/>
    <property type="match status" value="1"/>
</dbReference>
<evidence type="ECO:0000256" key="1">
    <source>
        <dbReference type="ARBA" id="ARBA00004651"/>
    </source>
</evidence>
<feature type="transmembrane region" description="Helical" evidence="7">
    <location>
        <begin position="283"/>
        <end position="303"/>
    </location>
</feature>
<evidence type="ECO:0000256" key="5">
    <source>
        <dbReference type="ARBA" id="ARBA00022989"/>
    </source>
</evidence>
<dbReference type="Gene3D" id="1.10.3720.10">
    <property type="entry name" value="MetI-like"/>
    <property type="match status" value="1"/>
</dbReference>
<dbReference type="InterPro" id="IPR051393">
    <property type="entry name" value="ABC_transporter_permease"/>
</dbReference>
<evidence type="ECO:0000256" key="6">
    <source>
        <dbReference type="ARBA" id="ARBA00023136"/>
    </source>
</evidence>
<evidence type="ECO:0000256" key="7">
    <source>
        <dbReference type="RuleBase" id="RU363032"/>
    </source>
</evidence>
<evidence type="ECO:0000256" key="2">
    <source>
        <dbReference type="ARBA" id="ARBA00022448"/>
    </source>
</evidence>
<comment type="caution">
    <text evidence="8">The sequence shown here is derived from an EMBL/GenBank/DDBJ whole genome shotgun (WGS) entry which is preliminary data.</text>
</comment>
<dbReference type="CDD" id="cd06261">
    <property type="entry name" value="TM_PBP2"/>
    <property type="match status" value="1"/>
</dbReference>
<dbReference type="EMBL" id="SSNT01000035">
    <property type="protein sequence ID" value="THF74650.1"/>
    <property type="molecule type" value="Genomic_DNA"/>
</dbReference>
<comment type="similarity">
    <text evidence="7">Belongs to the binding-protein-dependent transport system permease family.</text>
</comment>
<keyword evidence="4 7" id="KW-0812">Transmembrane</keyword>
<feature type="transmembrane region" description="Helical" evidence="7">
    <location>
        <begin position="126"/>
        <end position="147"/>
    </location>
</feature>
<sequence>MANDNLNIQNNQVIEMERKKKLSNLLYSQKIAPYFFVLPFLLSFAIFFAYPVFSTVVMSFQEVLPGQVTFIGLENYKDLWNPTFLKSLKNSTVYTALTLCVLIPIPLLLAVFLNSKIMVAKNFFRSIIFIPALTSVVVAGIIFRLIFGGQEGALLNSIIGIFGFEPKAWLNNAGLSMFALVILATWKWMGINLLYFLAGLQNIPRELYEAADVDGASTWKKFTNVTVPLLKPITIYVFTISIYGGYSMFAESYMLYGNNNSPNDMGLTIVGYLYRNGIEQNNLGFGSAVGITLLVLTFVITLVQLSLSGMFKKEE</sequence>
<organism evidence="8 9">
    <name type="scientific">Metabacillus sediminilitoris</name>
    <dbReference type="NCBI Taxonomy" id="2567941"/>
    <lineage>
        <taxon>Bacteria</taxon>
        <taxon>Bacillati</taxon>
        <taxon>Bacillota</taxon>
        <taxon>Bacilli</taxon>
        <taxon>Bacillales</taxon>
        <taxon>Bacillaceae</taxon>
        <taxon>Metabacillus</taxon>
    </lineage>
</organism>
<accession>A0A4S4BJ37</accession>
<feature type="transmembrane region" description="Helical" evidence="7">
    <location>
        <begin position="175"/>
        <end position="198"/>
    </location>
</feature>
<evidence type="ECO:0000256" key="3">
    <source>
        <dbReference type="ARBA" id="ARBA00022475"/>
    </source>
</evidence>
<evidence type="ECO:0000256" key="4">
    <source>
        <dbReference type="ARBA" id="ARBA00022692"/>
    </source>
</evidence>
<reference evidence="8 9" key="1">
    <citation type="submission" date="2019-04" db="EMBL/GenBank/DDBJ databases">
        <title>Bacillus sediminilitoris sp. nov., isolated from a tidal flat sediment on the East China Sea.</title>
        <authorList>
            <person name="Wei Y."/>
            <person name="Mao H."/>
            <person name="Fang J."/>
        </authorList>
    </citation>
    <scope>NUCLEOTIDE SEQUENCE [LARGE SCALE GENOMIC DNA]</scope>
    <source>
        <strain evidence="8 9">DSL-17</strain>
    </source>
</reference>
<proteinExistence type="inferred from homology"/>
<evidence type="ECO:0000313" key="8">
    <source>
        <dbReference type="EMBL" id="THF74650.1"/>
    </source>
</evidence>
<dbReference type="OrthoDB" id="9785347at2"/>
<comment type="subcellular location">
    <subcellularLocation>
        <location evidence="1 7">Cell membrane</location>
        <topology evidence="1 7">Multi-pass membrane protein</topology>
    </subcellularLocation>
</comment>
<protein>
    <submittedName>
        <fullName evidence="8">Sugar ABC transporter permease</fullName>
    </submittedName>
</protein>
<gene>
    <name evidence="8" type="ORF">E6W99_25080</name>
</gene>
<feature type="transmembrane region" description="Helical" evidence="7">
    <location>
        <begin position="93"/>
        <end position="114"/>
    </location>
</feature>
<evidence type="ECO:0000313" key="9">
    <source>
        <dbReference type="Proteomes" id="UP000310334"/>
    </source>
</evidence>
<feature type="transmembrane region" description="Helical" evidence="7">
    <location>
        <begin position="229"/>
        <end position="249"/>
    </location>
</feature>
<keyword evidence="9" id="KW-1185">Reference proteome</keyword>
<dbReference type="Pfam" id="PF00528">
    <property type="entry name" value="BPD_transp_1"/>
    <property type="match status" value="1"/>
</dbReference>
<dbReference type="InterPro" id="IPR000515">
    <property type="entry name" value="MetI-like"/>
</dbReference>
<keyword evidence="6 7" id="KW-0472">Membrane</keyword>
<dbReference type="GO" id="GO:0055085">
    <property type="term" value="P:transmembrane transport"/>
    <property type="evidence" value="ECO:0007669"/>
    <property type="project" value="InterPro"/>
</dbReference>
<feature type="transmembrane region" description="Helical" evidence="7">
    <location>
        <begin position="31"/>
        <end position="53"/>
    </location>
</feature>
<keyword evidence="5 7" id="KW-1133">Transmembrane helix</keyword>
<dbReference type="PROSITE" id="PS50928">
    <property type="entry name" value="ABC_TM1"/>
    <property type="match status" value="1"/>
</dbReference>
<dbReference type="PANTHER" id="PTHR30193">
    <property type="entry name" value="ABC TRANSPORTER PERMEASE PROTEIN"/>
    <property type="match status" value="1"/>
</dbReference>
<dbReference type="InterPro" id="IPR035906">
    <property type="entry name" value="MetI-like_sf"/>
</dbReference>